<dbReference type="AlphaFoldDB" id="A0A1M5ZKC1"/>
<dbReference type="STRING" id="1123282.SAMN02745823_03860"/>
<organism evidence="1 2">
    <name type="scientific">Sporobacter termitidis DSM 10068</name>
    <dbReference type="NCBI Taxonomy" id="1123282"/>
    <lineage>
        <taxon>Bacteria</taxon>
        <taxon>Bacillati</taxon>
        <taxon>Bacillota</taxon>
        <taxon>Clostridia</taxon>
        <taxon>Eubacteriales</taxon>
        <taxon>Oscillospiraceae</taxon>
        <taxon>Sporobacter</taxon>
    </lineage>
</organism>
<reference evidence="1 2" key="1">
    <citation type="submission" date="2016-11" db="EMBL/GenBank/DDBJ databases">
        <authorList>
            <person name="Jaros S."/>
            <person name="Januszkiewicz K."/>
            <person name="Wedrychowicz H."/>
        </authorList>
    </citation>
    <scope>NUCLEOTIDE SEQUENCE [LARGE SCALE GENOMIC DNA]</scope>
    <source>
        <strain evidence="1 2">DSM 10068</strain>
    </source>
</reference>
<protein>
    <submittedName>
        <fullName evidence="1">Uncharacterized protein</fullName>
    </submittedName>
</protein>
<dbReference type="RefSeq" id="WP_073083327.1">
    <property type="nucleotide sequence ID" value="NZ_FQXV01000027.1"/>
</dbReference>
<dbReference type="OrthoDB" id="9816042at2"/>
<evidence type="ECO:0000313" key="1">
    <source>
        <dbReference type="EMBL" id="SHI24737.1"/>
    </source>
</evidence>
<gene>
    <name evidence="1" type="ORF">SAMN02745823_03860</name>
</gene>
<dbReference type="Proteomes" id="UP000183995">
    <property type="component" value="Unassembled WGS sequence"/>
</dbReference>
<proteinExistence type="predicted"/>
<name>A0A1M5ZKC1_9FIRM</name>
<dbReference type="EMBL" id="FQXV01000027">
    <property type="protein sequence ID" value="SHI24737.1"/>
    <property type="molecule type" value="Genomic_DNA"/>
</dbReference>
<keyword evidence="2" id="KW-1185">Reference proteome</keyword>
<accession>A0A1M5ZKC1</accession>
<evidence type="ECO:0000313" key="2">
    <source>
        <dbReference type="Proteomes" id="UP000183995"/>
    </source>
</evidence>
<sequence length="59" mass="7093">MANIEIRRIAQQYNIKLWRIAHVLGMTDGNFSRKMRYELPDAEKQKIFNIIKNLSKEEE</sequence>